<dbReference type="AlphaFoldDB" id="A0A507E7P4"/>
<organism evidence="1 2">
    <name type="scientific">Powellomyces hirtus</name>
    <dbReference type="NCBI Taxonomy" id="109895"/>
    <lineage>
        <taxon>Eukaryota</taxon>
        <taxon>Fungi</taxon>
        <taxon>Fungi incertae sedis</taxon>
        <taxon>Chytridiomycota</taxon>
        <taxon>Chytridiomycota incertae sedis</taxon>
        <taxon>Chytridiomycetes</taxon>
        <taxon>Spizellomycetales</taxon>
        <taxon>Powellomycetaceae</taxon>
        <taxon>Powellomyces</taxon>
    </lineage>
</organism>
<dbReference type="Proteomes" id="UP000318582">
    <property type="component" value="Unassembled WGS sequence"/>
</dbReference>
<proteinExistence type="predicted"/>
<gene>
    <name evidence="1" type="ORF">PhCBS80983_g02679</name>
</gene>
<name>A0A507E7P4_9FUNG</name>
<accession>A0A507E7P4</accession>
<comment type="caution">
    <text evidence="1">The sequence shown here is derived from an EMBL/GenBank/DDBJ whole genome shotgun (WGS) entry which is preliminary data.</text>
</comment>
<protein>
    <submittedName>
        <fullName evidence="1">Uncharacterized protein</fullName>
    </submittedName>
</protein>
<evidence type="ECO:0000313" key="2">
    <source>
        <dbReference type="Proteomes" id="UP000318582"/>
    </source>
</evidence>
<reference evidence="1 2" key="1">
    <citation type="journal article" date="2019" name="Sci. Rep.">
        <title>Comparative genomics of chytrid fungi reveal insights into the obligate biotrophic and pathogenic lifestyle of Synchytrium endobioticum.</title>
        <authorList>
            <person name="van de Vossenberg B.T.L.H."/>
            <person name="Warris S."/>
            <person name="Nguyen H.D.T."/>
            <person name="van Gent-Pelzer M.P.E."/>
            <person name="Joly D.L."/>
            <person name="van de Geest H.C."/>
            <person name="Bonants P.J.M."/>
            <person name="Smith D.S."/>
            <person name="Levesque C.A."/>
            <person name="van der Lee T.A.J."/>
        </authorList>
    </citation>
    <scope>NUCLEOTIDE SEQUENCE [LARGE SCALE GENOMIC DNA]</scope>
    <source>
        <strain evidence="1 2">CBS 809.83</strain>
    </source>
</reference>
<sequence>MADSRDCICNRCVEADPFAAHSFGFATACRPSKHRGLRQRLLGKDH</sequence>
<dbReference type="EMBL" id="QEAQ01000028">
    <property type="protein sequence ID" value="TPX59138.1"/>
    <property type="molecule type" value="Genomic_DNA"/>
</dbReference>
<evidence type="ECO:0000313" key="1">
    <source>
        <dbReference type="EMBL" id="TPX59138.1"/>
    </source>
</evidence>
<keyword evidence="2" id="KW-1185">Reference proteome</keyword>
<dbReference type="PROSITE" id="PS51257">
    <property type="entry name" value="PROKAR_LIPOPROTEIN"/>
    <property type="match status" value="1"/>
</dbReference>